<evidence type="ECO:0000256" key="1">
    <source>
        <dbReference type="SAM" id="SignalP"/>
    </source>
</evidence>
<dbReference type="InterPro" id="IPR013830">
    <property type="entry name" value="SGNH_hydro"/>
</dbReference>
<protein>
    <recommendedName>
        <fullName evidence="2">SGNH hydrolase-type esterase domain-containing protein</fullName>
    </recommendedName>
</protein>
<proteinExistence type="predicted"/>
<dbReference type="Pfam" id="PF13472">
    <property type="entry name" value="Lipase_GDSL_2"/>
    <property type="match status" value="1"/>
</dbReference>
<accession>A0ABX2CUZ3</accession>
<organism evidence="3 4">
    <name type="scientific">Microcoleus asticus IPMA8</name>
    <dbReference type="NCBI Taxonomy" id="2563858"/>
    <lineage>
        <taxon>Bacteria</taxon>
        <taxon>Bacillati</taxon>
        <taxon>Cyanobacteriota</taxon>
        <taxon>Cyanophyceae</taxon>
        <taxon>Oscillatoriophycideae</taxon>
        <taxon>Oscillatoriales</taxon>
        <taxon>Microcoleaceae</taxon>
        <taxon>Microcoleus</taxon>
        <taxon>Microcoleus asticus</taxon>
    </lineage>
</organism>
<name>A0ABX2CUZ3_9CYAN</name>
<feature type="chain" id="PRO_5045067621" description="SGNH hydrolase-type esterase domain-containing protein" evidence="1">
    <location>
        <begin position="27"/>
        <end position="244"/>
    </location>
</feature>
<dbReference type="RefSeq" id="WP_172186217.1">
    <property type="nucleotide sequence ID" value="NZ_CAWPPK010000068.1"/>
</dbReference>
<feature type="domain" description="SGNH hydrolase-type esterase" evidence="2">
    <location>
        <begin position="62"/>
        <end position="217"/>
    </location>
</feature>
<dbReference type="Proteomes" id="UP000702425">
    <property type="component" value="Unassembled WGS sequence"/>
</dbReference>
<feature type="signal peptide" evidence="1">
    <location>
        <begin position="1"/>
        <end position="26"/>
    </location>
</feature>
<keyword evidence="4" id="KW-1185">Reference proteome</keyword>
<sequence length="244" mass="26792">MNAKFRLISVVLALLLCAYIPFRVLANPQPSGDTVSSALWWQLIVYNQVQQIKDKQYQGCVWGDSISSALGDSLGEENFNFAIGGMSSVSLLEQLKLLVPQRFTCEKAILAIGTNDAMYGISDEAFVSNLKQAIAVMRSLGTKQIILIPAFYSTLAASYNPKLAGTIARVDEINVLIDRVAATENLAVEFRGIQALFKEQALNADLTIDGVHLNAKGLDIYRKVLLNILNYPLTTCIICEIIFV</sequence>
<dbReference type="InterPro" id="IPR036514">
    <property type="entry name" value="SGNH_hydro_sf"/>
</dbReference>
<dbReference type="SUPFAM" id="SSF52266">
    <property type="entry name" value="SGNH hydrolase"/>
    <property type="match status" value="1"/>
</dbReference>
<keyword evidence="1" id="KW-0732">Signal</keyword>
<dbReference type="EMBL" id="SRRZ01000016">
    <property type="protein sequence ID" value="NQE33542.1"/>
    <property type="molecule type" value="Genomic_DNA"/>
</dbReference>
<comment type="caution">
    <text evidence="3">The sequence shown here is derived from an EMBL/GenBank/DDBJ whole genome shotgun (WGS) entry which is preliminary data.</text>
</comment>
<evidence type="ECO:0000313" key="4">
    <source>
        <dbReference type="Proteomes" id="UP000702425"/>
    </source>
</evidence>
<evidence type="ECO:0000313" key="3">
    <source>
        <dbReference type="EMBL" id="NQE33542.1"/>
    </source>
</evidence>
<evidence type="ECO:0000259" key="2">
    <source>
        <dbReference type="Pfam" id="PF13472"/>
    </source>
</evidence>
<dbReference type="Gene3D" id="3.40.50.1110">
    <property type="entry name" value="SGNH hydrolase"/>
    <property type="match status" value="1"/>
</dbReference>
<gene>
    <name evidence="3" type="ORF">E5S67_01261</name>
</gene>
<reference evidence="3 4" key="1">
    <citation type="journal article" date="2020" name="Sci. Rep.">
        <title>A novel cyanobacterial geosmin producer, revising GeoA distribution and dispersion patterns in Bacteria.</title>
        <authorList>
            <person name="Churro C."/>
            <person name="Semedo-Aguiar A.P."/>
            <person name="Silva A.D."/>
            <person name="Pereira-Leal J.B."/>
            <person name="Leite R.B."/>
        </authorList>
    </citation>
    <scope>NUCLEOTIDE SEQUENCE [LARGE SCALE GENOMIC DNA]</scope>
    <source>
        <strain evidence="3 4">IPMA8</strain>
    </source>
</reference>